<reference evidence="3" key="1">
    <citation type="submission" date="2022-06" db="EMBL/GenBank/DDBJ databases">
        <title>Sequencing the genomes of 1000 actinobacteria strains.</title>
        <authorList>
            <person name="Klenk H.-P."/>
        </authorList>
    </citation>
    <scope>NUCLEOTIDE SEQUENCE</scope>
    <source>
        <strain evidence="3">DSM 46694</strain>
    </source>
</reference>
<feature type="region of interest" description="Disordered" evidence="1">
    <location>
        <begin position="143"/>
        <end position="176"/>
    </location>
</feature>
<dbReference type="EMBL" id="JAMZEB010000001">
    <property type="protein sequence ID" value="MCP2353657.1"/>
    <property type="molecule type" value="Genomic_DNA"/>
</dbReference>
<name>A0A9X2G6X7_9ACTN</name>
<proteinExistence type="predicted"/>
<evidence type="ECO:0000256" key="1">
    <source>
        <dbReference type="SAM" id="MobiDB-lite"/>
    </source>
</evidence>
<evidence type="ECO:0000313" key="4">
    <source>
        <dbReference type="Proteomes" id="UP001139648"/>
    </source>
</evidence>
<evidence type="ECO:0000259" key="2">
    <source>
        <dbReference type="Pfam" id="PF22725"/>
    </source>
</evidence>
<accession>A0A9X2G6X7</accession>
<feature type="compositionally biased region" description="Low complexity" evidence="1">
    <location>
        <begin position="143"/>
        <end position="159"/>
    </location>
</feature>
<protein>
    <submittedName>
        <fullName evidence="3">Dehydrogenase</fullName>
    </submittedName>
</protein>
<dbReference type="SUPFAM" id="SSF55347">
    <property type="entry name" value="Glyceraldehyde-3-phosphate dehydrogenase-like, C-terminal domain"/>
    <property type="match status" value="1"/>
</dbReference>
<organism evidence="3 4">
    <name type="scientific">Nonomuraea thailandensis</name>
    <dbReference type="NCBI Taxonomy" id="1188745"/>
    <lineage>
        <taxon>Bacteria</taxon>
        <taxon>Bacillati</taxon>
        <taxon>Actinomycetota</taxon>
        <taxon>Actinomycetes</taxon>
        <taxon>Streptosporangiales</taxon>
        <taxon>Streptosporangiaceae</taxon>
        <taxon>Nonomuraea</taxon>
    </lineage>
</organism>
<gene>
    <name evidence="3" type="ORF">HD597_000677</name>
</gene>
<dbReference type="Pfam" id="PF22725">
    <property type="entry name" value="GFO_IDH_MocA_C3"/>
    <property type="match status" value="1"/>
</dbReference>
<keyword evidence="4" id="KW-1185">Reference proteome</keyword>
<dbReference type="AlphaFoldDB" id="A0A9X2G6X7"/>
<comment type="caution">
    <text evidence="3">The sequence shown here is derived from an EMBL/GenBank/DDBJ whole genome shotgun (WGS) entry which is preliminary data.</text>
</comment>
<evidence type="ECO:0000313" key="3">
    <source>
        <dbReference type="EMBL" id="MCP2353657.1"/>
    </source>
</evidence>
<sequence>MLAALGGHRLDLLVWLLGMPTGIIGEIGRRFPRGVERQATLHLTWPRGTRATLAVEWWQGTPHDRLTVTFDGRTLEADPVDSGLFRGRIDDARVRMFRPPHDNPYVPLLTDFARSVADGTSPACPIADAMTVDRLIATAHAPAADAGAGPDPRPATARAFTPTGSTRPRFGIDRSR</sequence>
<dbReference type="Gene3D" id="3.30.360.10">
    <property type="entry name" value="Dihydrodipicolinate Reductase, domain 2"/>
    <property type="match status" value="1"/>
</dbReference>
<dbReference type="Proteomes" id="UP001139648">
    <property type="component" value="Unassembled WGS sequence"/>
</dbReference>
<feature type="domain" description="GFO/IDH/MocA-like oxidoreductase" evidence="2">
    <location>
        <begin position="2"/>
        <end position="71"/>
    </location>
</feature>
<dbReference type="InterPro" id="IPR055170">
    <property type="entry name" value="GFO_IDH_MocA-like_dom"/>
</dbReference>